<dbReference type="InterPro" id="IPR021139">
    <property type="entry name" value="NYN"/>
</dbReference>
<feature type="region of interest" description="Disordered" evidence="1">
    <location>
        <begin position="1"/>
        <end position="34"/>
    </location>
</feature>
<reference evidence="3 4" key="1">
    <citation type="journal article" date="2003" name="Genome Res.">
        <title>Comparative complete genome sequence analysis of the amino acid replacements responsible for the thermostability of Corynebacterium efficiens.</title>
        <authorList>
            <person name="Nishio Y."/>
            <person name="Nakamura Y."/>
            <person name="Kawarabayasi Y."/>
            <person name="Usuda Y."/>
            <person name="Kimura E."/>
            <person name="Sugimoto S."/>
            <person name="Matsui K."/>
            <person name="Yamagishi A."/>
            <person name="Kikuchi H."/>
            <person name="Ikeo K."/>
            <person name="Gojobori T."/>
        </authorList>
    </citation>
    <scope>NUCLEOTIDE SEQUENCE [LARGE SCALE GENOMIC DNA]</scope>
    <source>
        <strain evidence="4">DSM 44549 / YS-314 / AJ 12310 / JCM 11189 / NBRC 100395</strain>
    </source>
</reference>
<keyword evidence="4" id="KW-1185">Reference proteome</keyword>
<protein>
    <recommendedName>
        <fullName evidence="2">NYN domain-containing protein</fullName>
    </recommendedName>
</protein>
<feature type="domain" description="NYN" evidence="2">
    <location>
        <begin position="174"/>
        <end position="226"/>
    </location>
</feature>
<feature type="compositionally biased region" description="Basic and acidic residues" evidence="1">
    <location>
        <begin position="1"/>
        <end position="10"/>
    </location>
</feature>
<dbReference type="Gene3D" id="3.40.50.1010">
    <property type="entry name" value="5'-nuclease"/>
    <property type="match status" value="1"/>
</dbReference>
<dbReference type="RefSeq" id="WP_011074936.1">
    <property type="nucleotide sequence ID" value="NC_004369.1"/>
</dbReference>
<dbReference type="CDD" id="cd18722">
    <property type="entry name" value="PIN_NicB-like"/>
    <property type="match status" value="1"/>
</dbReference>
<dbReference type="eggNOG" id="COG1432">
    <property type="taxonomic scope" value="Bacteria"/>
</dbReference>
<dbReference type="STRING" id="196164.gene:10740746"/>
<dbReference type="KEGG" id="cef:CE0348"/>
<organism evidence="3 4">
    <name type="scientific">Corynebacterium efficiens (strain DSM 44549 / YS-314 / AJ 12310 / JCM 11189 / NBRC 100395)</name>
    <dbReference type="NCBI Taxonomy" id="196164"/>
    <lineage>
        <taxon>Bacteria</taxon>
        <taxon>Bacillati</taxon>
        <taxon>Actinomycetota</taxon>
        <taxon>Actinomycetes</taxon>
        <taxon>Mycobacteriales</taxon>
        <taxon>Corynebacteriaceae</taxon>
        <taxon>Corynebacterium</taxon>
    </lineage>
</organism>
<dbReference type="AlphaFoldDB" id="Q8FSN5"/>
<sequence>MMSGKSVDKSRAKKNSHGSRSSQQRVRGSESERQVQLRPVVTAILVDGGFYRRRANTLFGKKGPEDRATELVKYARRHIAQSRSSLYRIFYYDCPPSEKVLFHPLTRTQVNLAKSEQFEWTNAFFEALTHKRKVALRRGEELETQQGYILKPDPLKKLLNNTLTLDELTERDFQLEITQKGVDMRIGLDIASLAERQTVNQIVMITGDSDFVPAAKHARREGIDFILDPMWAPIAKSLSEHVDGIRQCVFKKPENEKDPLHINRLSEAPSNQPRPEDDEEL</sequence>
<proteinExistence type="predicted"/>
<evidence type="ECO:0000313" key="4">
    <source>
        <dbReference type="Proteomes" id="UP000001409"/>
    </source>
</evidence>
<dbReference type="HOGENOM" id="CLU_085023_0_0_11"/>
<evidence type="ECO:0000256" key="1">
    <source>
        <dbReference type="SAM" id="MobiDB-lite"/>
    </source>
</evidence>
<dbReference type="Proteomes" id="UP000001409">
    <property type="component" value="Chromosome"/>
</dbReference>
<evidence type="ECO:0000259" key="2">
    <source>
        <dbReference type="Pfam" id="PF01936"/>
    </source>
</evidence>
<feature type="region of interest" description="Disordered" evidence="1">
    <location>
        <begin position="256"/>
        <end position="281"/>
    </location>
</feature>
<dbReference type="EMBL" id="BA000035">
    <property type="protein sequence ID" value="BAC17158.1"/>
    <property type="molecule type" value="Genomic_DNA"/>
</dbReference>
<evidence type="ECO:0000313" key="3">
    <source>
        <dbReference type="EMBL" id="BAC17158.1"/>
    </source>
</evidence>
<accession>Q8FSN5</accession>
<name>Q8FSN5_COREF</name>
<dbReference type="Pfam" id="PF01936">
    <property type="entry name" value="NYN"/>
    <property type="match status" value="1"/>
</dbReference>
<dbReference type="GO" id="GO:0004540">
    <property type="term" value="F:RNA nuclease activity"/>
    <property type="evidence" value="ECO:0007669"/>
    <property type="project" value="InterPro"/>
</dbReference>